<keyword evidence="8" id="KW-0238">DNA-binding</keyword>
<dbReference type="InterPro" id="IPR027417">
    <property type="entry name" value="P-loop_NTPase"/>
</dbReference>
<keyword evidence="9" id="KW-0234">DNA repair</keyword>
<evidence type="ECO:0000256" key="5">
    <source>
        <dbReference type="ARBA" id="ARBA00022806"/>
    </source>
</evidence>
<keyword evidence="3" id="KW-0227">DNA damage</keyword>
<keyword evidence="5" id="KW-0347">Helicase</keyword>
<keyword evidence="12" id="KW-1185">Reference proteome</keyword>
<keyword evidence="7" id="KW-0067">ATP-binding</keyword>
<protein>
    <submittedName>
        <fullName evidence="11">Exodeoxyribonuclease V subunit gamma</fullName>
    </submittedName>
</protein>
<comment type="caution">
    <text evidence="11">The sequence shown here is derived from an EMBL/GenBank/DDBJ whole genome shotgun (WGS) entry which is preliminary data.</text>
</comment>
<evidence type="ECO:0000256" key="7">
    <source>
        <dbReference type="ARBA" id="ARBA00022840"/>
    </source>
</evidence>
<dbReference type="AlphaFoldDB" id="A0A1X0D5R6"/>
<reference evidence="11 12" key="1">
    <citation type="submission" date="2016-12" db="EMBL/GenBank/DDBJ databases">
        <title>The new phylogeny of genus Mycobacterium.</title>
        <authorList>
            <person name="Tortoli E."/>
            <person name="Trovato A."/>
            <person name="Cirillo D.M."/>
        </authorList>
    </citation>
    <scope>NUCLEOTIDE SEQUENCE [LARGE SCALE GENOMIC DNA]</scope>
    <source>
        <strain evidence="11 12">DSM 45130</strain>
    </source>
</reference>
<evidence type="ECO:0000256" key="2">
    <source>
        <dbReference type="ARBA" id="ARBA00022741"/>
    </source>
</evidence>
<dbReference type="GO" id="GO:0005524">
    <property type="term" value="F:ATP binding"/>
    <property type="evidence" value="ECO:0007669"/>
    <property type="project" value="UniProtKB-KW"/>
</dbReference>
<evidence type="ECO:0000256" key="3">
    <source>
        <dbReference type="ARBA" id="ARBA00022763"/>
    </source>
</evidence>
<dbReference type="Gene3D" id="3.40.50.300">
    <property type="entry name" value="P-loop containing nucleotide triphosphate hydrolases"/>
    <property type="match status" value="1"/>
</dbReference>
<dbReference type="RefSeq" id="WP_207563470.1">
    <property type="nucleotide sequence ID" value="NZ_MVHS01000046.1"/>
</dbReference>
<evidence type="ECO:0000256" key="9">
    <source>
        <dbReference type="ARBA" id="ARBA00023204"/>
    </source>
</evidence>
<dbReference type="Gene3D" id="3.40.50.10930">
    <property type="match status" value="1"/>
</dbReference>
<keyword evidence="1" id="KW-0540">Nuclease</keyword>
<dbReference type="STRING" id="444597.BST26_16430"/>
<dbReference type="Proteomes" id="UP000192801">
    <property type="component" value="Unassembled WGS sequence"/>
</dbReference>
<dbReference type="InterPro" id="IPR013986">
    <property type="entry name" value="DExx_box_DNA_helicase_dom_sf"/>
</dbReference>
<dbReference type="GO" id="GO:0003677">
    <property type="term" value="F:DNA binding"/>
    <property type="evidence" value="ECO:0007669"/>
    <property type="project" value="UniProtKB-KW"/>
</dbReference>
<organism evidence="11 12">
    <name type="scientific">Mycolicibacterium insubricum</name>
    <dbReference type="NCBI Taxonomy" id="444597"/>
    <lineage>
        <taxon>Bacteria</taxon>
        <taxon>Bacillati</taxon>
        <taxon>Actinomycetota</taxon>
        <taxon>Actinomycetes</taxon>
        <taxon>Mycobacteriales</taxon>
        <taxon>Mycobacteriaceae</taxon>
        <taxon>Mycolicibacterium</taxon>
    </lineage>
</organism>
<dbReference type="SUPFAM" id="SSF52540">
    <property type="entry name" value="P-loop containing nucleoside triphosphate hydrolases"/>
    <property type="match status" value="1"/>
</dbReference>
<proteinExistence type="predicted"/>
<accession>A0A1X0D5R6</accession>
<dbReference type="PANTHER" id="PTHR30591:SF1">
    <property type="entry name" value="RECBCD ENZYME SUBUNIT RECC"/>
    <property type="match status" value="1"/>
</dbReference>
<gene>
    <name evidence="11" type="ORF">BST26_16430</name>
</gene>
<name>A0A1X0D5R6_9MYCO</name>
<evidence type="ECO:0000256" key="8">
    <source>
        <dbReference type="ARBA" id="ARBA00023125"/>
    </source>
</evidence>
<evidence type="ECO:0000256" key="4">
    <source>
        <dbReference type="ARBA" id="ARBA00022801"/>
    </source>
</evidence>
<evidence type="ECO:0000256" key="1">
    <source>
        <dbReference type="ARBA" id="ARBA00022722"/>
    </source>
</evidence>
<dbReference type="GO" id="GO:0004386">
    <property type="term" value="F:helicase activity"/>
    <property type="evidence" value="ECO:0007669"/>
    <property type="project" value="UniProtKB-KW"/>
</dbReference>
<dbReference type="Pfam" id="PF04257">
    <property type="entry name" value="Exonuc_V_gamma"/>
    <property type="match status" value="1"/>
</dbReference>
<dbReference type="PANTHER" id="PTHR30591">
    <property type="entry name" value="RECBCD ENZYME SUBUNIT RECC"/>
    <property type="match status" value="1"/>
</dbReference>
<keyword evidence="4" id="KW-0378">Hydrolase</keyword>
<evidence type="ECO:0000313" key="12">
    <source>
        <dbReference type="Proteomes" id="UP000192801"/>
    </source>
</evidence>
<feature type="non-terminal residue" evidence="11">
    <location>
        <position position="360"/>
    </location>
</feature>
<keyword evidence="2" id="KW-0547">Nucleotide-binding</keyword>
<sequence>MAFHLHRAERTDLLAQGLGELLATPPDDPFGMDLVLVPARGVERWLSQRLSHLLGATRGNDGVCAAVQFRSPGSLIAELTGADDHDPWSPDALTWPLLRVIDDALAADAGQPWCAALAAHLGATAEGEEAELRRGRRYAVARRIAGLFASYGYQRPALLADWAAGRDTDGAGDPLPKDLSWQPILWRRLVDQVRASPPDERHRDTVTRLRAGALDLPQRLSLFGHTRLSATDIELLDALAVHHELHLWLPHPSDVLWQHLADDKETVRRRTDTSHRSVGHPLLATLGRDLRELQRALPAGIDDDHRELADRPDTLLSWLQSDLAADAVRPQGRTHRSEDRSVQVHSCHGPARQIEALREV</sequence>
<keyword evidence="6" id="KW-0269">Exonuclease</keyword>
<evidence type="ECO:0000256" key="6">
    <source>
        <dbReference type="ARBA" id="ARBA00022839"/>
    </source>
</evidence>
<evidence type="ECO:0000256" key="10">
    <source>
        <dbReference type="SAM" id="MobiDB-lite"/>
    </source>
</evidence>
<dbReference type="EMBL" id="MVHS01000046">
    <property type="protein sequence ID" value="ORA67080.1"/>
    <property type="molecule type" value="Genomic_DNA"/>
</dbReference>
<feature type="region of interest" description="Disordered" evidence="10">
    <location>
        <begin position="327"/>
        <end position="347"/>
    </location>
</feature>
<dbReference type="GO" id="GO:0006310">
    <property type="term" value="P:DNA recombination"/>
    <property type="evidence" value="ECO:0007669"/>
    <property type="project" value="TreeGrafter"/>
</dbReference>
<dbReference type="GO" id="GO:0004527">
    <property type="term" value="F:exonuclease activity"/>
    <property type="evidence" value="ECO:0007669"/>
    <property type="project" value="UniProtKB-KW"/>
</dbReference>
<dbReference type="Gene3D" id="1.10.10.160">
    <property type="match status" value="1"/>
</dbReference>
<evidence type="ECO:0000313" key="11">
    <source>
        <dbReference type="EMBL" id="ORA67080.1"/>
    </source>
</evidence>
<dbReference type="GO" id="GO:0006281">
    <property type="term" value="P:DNA repair"/>
    <property type="evidence" value="ECO:0007669"/>
    <property type="project" value="UniProtKB-KW"/>
</dbReference>